<comment type="function">
    <text evidence="7">Catalyzes the NADPH-dependent reduction of L-glutamate 5-phosphate into L-glutamate 5-semialdehyde and phosphate. The product spontaneously undergoes cyclization to form 1-pyrroline-5-carboxylate.</text>
</comment>
<evidence type="ECO:0000259" key="8">
    <source>
        <dbReference type="Pfam" id="PF00171"/>
    </source>
</evidence>
<dbReference type="PANTHER" id="PTHR11063">
    <property type="entry name" value="GLUTAMATE SEMIALDEHYDE DEHYDROGENASE"/>
    <property type="match status" value="1"/>
</dbReference>
<dbReference type="InterPro" id="IPR000965">
    <property type="entry name" value="GPR_dom"/>
</dbReference>
<evidence type="ECO:0000256" key="3">
    <source>
        <dbReference type="ARBA" id="ARBA00022650"/>
    </source>
</evidence>
<dbReference type="HAMAP" id="MF_00412">
    <property type="entry name" value="ProA"/>
    <property type="match status" value="1"/>
</dbReference>
<accession>A0A2M8QB58</accession>
<organism evidence="9 10">
    <name type="scientific">Candidatus Thermofonsia Clade 3 bacterium</name>
    <dbReference type="NCBI Taxonomy" id="2364212"/>
    <lineage>
        <taxon>Bacteria</taxon>
        <taxon>Bacillati</taxon>
        <taxon>Chloroflexota</taxon>
        <taxon>Candidatus Thermofontia</taxon>
        <taxon>Candidatus Thermofonsia Clade 3</taxon>
    </lineage>
</organism>
<dbReference type="CDD" id="cd07079">
    <property type="entry name" value="ALDH_F18-19_ProA-GPR"/>
    <property type="match status" value="1"/>
</dbReference>
<dbReference type="InterPro" id="IPR016161">
    <property type="entry name" value="Ald_DH/histidinol_DH"/>
</dbReference>
<evidence type="ECO:0000256" key="4">
    <source>
        <dbReference type="ARBA" id="ARBA00022857"/>
    </source>
</evidence>
<dbReference type="NCBIfam" id="TIGR00407">
    <property type="entry name" value="proA"/>
    <property type="match status" value="1"/>
</dbReference>
<comment type="caution">
    <text evidence="9">The sequence shown here is derived from an EMBL/GenBank/DDBJ whole genome shotgun (WGS) entry which is preliminary data.</text>
</comment>
<dbReference type="EMBL" id="PGTN01000073">
    <property type="protein sequence ID" value="PJF47025.1"/>
    <property type="molecule type" value="Genomic_DNA"/>
</dbReference>
<comment type="pathway">
    <text evidence="1 7">Amino-acid biosynthesis; L-proline biosynthesis; L-glutamate 5-semialdehyde from L-glutamate: step 2/2.</text>
</comment>
<dbReference type="Gene3D" id="3.40.605.10">
    <property type="entry name" value="Aldehyde Dehydrogenase, Chain A, domain 1"/>
    <property type="match status" value="1"/>
</dbReference>
<dbReference type="InterPro" id="IPR016162">
    <property type="entry name" value="Ald_DH_N"/>
</dbReference>
<dbReference type="InterPro" id="IPR015590">
    <property type="entry name" value="Aldehyde_DH_dom"/>
</dbReference>
<dbReference type="FunFam" id="3.40.309.10:FF:000006">
    <property type="entry name" value="Gamma-glutamyl phosphate reductase"/>
    <property type="match status" value="1"/>
</dbReference>
<evidence type="ECO:0000256" key="7">
    <source>
        <dbReference type="HAMAP-Rule" id="MF_00412"/>
    </source>
</evidence>
<comment type="similarity">
    <text evidence="7">Belongs to the gamma-glutamyl phosphate reductase family.</text>
</comment>
<dbReference type="PIRSF" id="PIRSF000151">
    <property type="entry name" value="GPR"/>
    <property type="match status" value="1"/>
</dbReference>
<dbReference type="GO" id="GO:0055129">
    <property type="term" value="P:L-proline biosynthetic process"/>
    <property type="evidence" value="ECO:0007669"/>
    <property type="project" value="UniProtKB-UniRule"/>
</dbReference>
<dbReference type="PANTHER" id="PTHR11063:SF8">
    <property type="entry name" value="DELTA-1-PYRROLINE-5-CARBOXYLATE SYNTHASE"/>
    <property type="match status" value="1"/>
</dbReference>
<keyword evidence="2 7" id="KW-0028">Amino-acid biosynthesis</keyword>
<dbReference type="InterPro" id="IPR016163">
    <property type="entry name" value="Ald_DH_C"/>
</dbReference>
<evidence type="ECO:0000256" key="6">
    <source>
        <dbReference type="ARBA" id="ARBA00049024"/>
    </source>
</evidence>
<dbReference type="AlphaFoldDB" id="A0A2M8QB58"/>
<dbReference type="SUPFAM" id="SSF53720">
    <property type="entry name" value="ALDH-like"/>
    <property type="match status" value="1"/>
</dbReference>
<dbReference type="NCBIfam" id="NF001221">
    <property type="entry name" value="PRK00197.1"/>
    <property type="match status" value="1"/>
</dbReference>
<dbReference type="Proteomes" id="UP000230790">
    <property type="component" value="Unassembled WGS sequence"/>
</dbReference>
<keyword evidence="5 7" id="KW-0560">Oxidoreductase</keyword>
<proteinExistence type="inferred from homology"/>
<dbReference type="GO" id="GO:0050661">
    <property type="term" value="F:NADP binding"/>
    <property type="evidence" value="ECO:0007669"/>
    <property type="project" value="InterPro"/>
</dbReference>
<feature type="domain" description="Aldehyde dehydrogenase" evidence="8">
    <location>
        <begin position="6"/>
        <end position="279"/>
    </location>
</feature>
<dbReference type="GO" id="GO:0005737">
    <property type="term" value="C:cytoplasm"/>
    <property type="evidence" value="ECO:0007669"/>
    <property type="project" value="UniProtKB-SubCell"/>
</dbReference>
<sequence length="419" mass="45609">MEIIEIGRRAKAASKQLARAGTTQKNAALLAIAEGLMTCQDDILRANAQDVANAKARNVETYFIDRLTLTPQRLQAMANDVRAVAALPDPVGEQFDHRTLPNGLRLHKRRVPLGVLGVIYEARPNVTTDVAALALKSGNAVILRGGSDNIHSNAALTAVIHATLDRVGLPADAVQLIADTDRARILELLRLNDYVDLIIPRGGEGLHRFCREHSTIPVITGGMGINHLYVDETADQAKAVEVVFNAKTSKPTVCNALGTLLVQATIAAEFLPKVAARLVEKGVELRCDERAFAILRPQFPFARRADDATDWDTEWLALILGVKVVDSLDEAIAFIRAHTMEHSDGICSRDPQAIERFLNEIDSSAVFVNASTRFNDGGQFGLGAEVAISTQRIHARGPMGLRELTSYKWVCEGDGHVRL</sequence>
<comment type="subcellular location">
    <subcellularLocation>
        <location evidence="7">Cytoplasm</location>
    </subcellularLocation>
</comment>
<dbReference type="UniPathway" id="UPA00098">
    <property type="reaction ID" value="UER00360"/>
</dbReference>
<reference evidence="9 10" key="1">
    <citation type="submission" date="2017-11" db="EMBL/GenBank/DDBJ databases">
        <title>Evolution of Phototrophy in the Chloroflexi Phylum Driven by Horizontal Gene Transfer.</title>
        <authorList>
            <person name="Ward L.M."/>
            <person name="Hemp J."/>
            <person name="Shih P.M."/>
            <person name="Mcglynn S.E."/>
            <person name="Fischer W."/>
        </authorList>
    </citation>
    <scope>NUCLEOTIDE SEQUENCE [LARGE SCALE GENOMIC DNA]</scope>
    <source>
        <strain evidence="9">JP3_7</strain>
    </source>
</reference>
<evidence type="ECO:0000313" key="9">
    <source>
        <dbReference type="EMBL" id="PJF47025.1"/>
    </source>
</evidence>
<dbReference type="Gene3D" id="3.40.309.10">
    <property type="entry name" value="Aldehyde Dehydrogenase, Chain A, domain 2"/>
    <property type="match status" value="1"/>
</dbReference>
<protein>
    <recommendedName>
        <fullName evidence="7">Gamma-glutamyl phosphate reductase</fullName>
        <shortName evidence="7">GPR</shortName>
        <ecNumber evidence="7">1.2.1.41</ecNumber>
    </recommendedName>
    <alternativeName>
        <fullName evidence="7">Glutamate-5-semialdehyde dehydrogenase</fullName>
    </alternativeName>
    <alternativeName>
        <fullName evidence="7">Glutamyl-gamma-semialdehyde dehydrogenase</fullName>
        <shortName evidence="7">GSA dehydrogenase</shortName>
    </alternativeName>
</protein>
<keyword evidence="3 7" id="KW-0641">Proline biosynthesis</keyword>
<dbReference type="EC" id="1.2.1.41" evidence="7"/>
<dbReference type="Pfam" id="PF00171">
    <property type="entry name" value="Aldedh"/>
    <property type="match status" value="1"/>
</dbReference>
<dbReference type="InterPro" id="IPR012134">
    <property type="entry name" value="Glu-5-SA_DH"/>
</dbReference>
<keyword evidence="7" id="KW-0963">Cytoplasm</keyword>
<evidence type="ECO:0000256" key="1">
    <source>
        <dbReference type="ARBA" id="ARBA00004985"/>
    </source>
</evidence>
<evidence type="ECO:0000256" key="5">
    <source>
        <dbReference type="ARBA" id="ARBA00023002"/>
    </source>
</evidence>
<evidence type="ECO:0000313" key="10">
    <source>
        <dbReference type="Proteomes" id="UP000230790"/>
    </source>
</evidence>
<gene>
    <name evidence="7" type="primary">proA</name>
    <name evidence="9" type="ORF">CUN48_10755</name>
</gene>
<evidence type="ECO:0000256" key="2">
    <source>
        <dbReference type="ARBA" id="ARBA00022605"/>
    </source>
</evidence>
<comment type="catalytic activity">
    <reaction evidence="6 7">
        <text>L-glutamate 5-semialdehyde + phosphate + NADP(+) = L-glutamyl 5-phosphate + NADPH + H(+)</text>
        <dbReference type="Rhea" id="RHEA:19541"/>
        <dbReference type="ChEBI" id="CHEBI:15378"/>
        <dbReference type="ChEBI" id="CHEBI:43474"/>
        <dbReference type="ChEBI" id="CHEBI:57783"/>
        <dbReference type="ChEBI" id="CHEBI:58066"/>
        <dbReference type="ChEBI" id="CHEBI:58274"/>
        <dbReference type="ChEBI" id="CHEBI:58349"/>
        <dbReference type="EC" id="1.2.1.41"/>
    </reaction>
</comment>
<name>A0A2M8QB58_9CHLR</name>
<keyword evidence="4 7" id="KW-0521">NADP</keyword>
<dbReference type="GO" id="GO:0004350">
    <property type="term" value="F:glutamate-5-semialdehyde dehydrogenase activity"/>
    <property type="evidence" value="ECO:0007669"/>
    <property type="project" value="UniProtKB-UniRule"/>
</dbReference>